<evidence type="ECO:0000313" key="2">
    <source>
        <dbReference type="EMBL" id="CAI8606254.1"/>
    </source>
</evidence>
<evidence type="ECO:0000256" key="1">
    <source>
        <dbReference type="SAM" id="MobiDB-lite"/>
    </source>
</evidence>
<dbReference type="EMBL" id="OX451738">
    <property type="protein sequence ID" value="CAI8606254.1"/>
    <property type="molecule type" value="Genomic_DNA"/>
</dbReference>
<sequence length="125" mass="13367">MKVSSFCALLLLVVIAFTFFSFSVTIITCPSRFSDTVAKKCVDETTPIAASARKLKETVNRIKSNEKGDTGDRISLEDYNPVDPIPGGAKNVDPGPIEHGTPLMPFIPKSPPPSGQSNPGPGDYD</sequence>
<feature type="compositionally biased region" description="Low complexity" evidence="1">
    <location>
        <begin position="115"/>
        <end position="125"/>
    </location>
</feature>
<protein>
    <submittedName>
        <fullName evidence="2">Uncharacterized protein</fullName>
    </submittedName>
</protein>
<keyword evidence="3" id="KW-1185">Reference proteome</keyword>
<dbReference type="PANTHER" id="PTHR37249:SF3">
    <property type="entry name" value="OS03G0206201 PROTEIN"/>
    <property type="match status" value="1"/>
</dbReference>
<reference evidence="2 3" key="1">
    <citation type="submission" date="2023-01" db="EMBL/GenBank/DDBJ databases">
        <authorList>
            <person name="Kreplak J."/>
        </authorList>
    </citation>
    <scope>NUCLEOTIDE SEQUENCE [LARGE SCALE GENOMIC DNA]</scope>
</reference>
<gene>
    <name evidence="2" type="ORF">VFH_III221080</name>
</gene>
<feature type="compositionally biased region" description="Basic and acidic residues" evidence="1">
    <location>
        <begin position="63"/>
        <end position="76"/>
    </location>
</feature>
<dbReference type="AlphaFoldDB" id="A0AAV1A6P9"/>
<accession>A0AAV1A6P9</accession>
<dbReference type="Proteomes" id="UP001157006">
    <property type="component" value="Chromosome 3"/>
</dbReference>
<feature type="region of interest" description="Disordered" evidence="1">
    <location>
        <begin position="63"/>
        <end position="125"/>
    </location>
</feature>
<proteinExistence type="predicted"/>
<name>A0AAV1A6P9_VICFA</name>
<dbReference type="PANTHER" id="PTHR37249">
    <property type="entry name" value="OS03G0206201 PROTEIN"/>
    <property type="match status" value="1"/>
</dbReference>
<evidence type="ECO:0000313" key="3">
    <source>
        <dbReference type="Proteomes" id="UP001157006"/>
    </source>
</evidence>
<organism evidence="2 3">
    <name type="scientific">Vicia faba</name>
    <name type="common">Broad bean</name>
    <name type="synonym">Faba vulgaris</name>
    <dbReference type="NCBI Taxonomy" id="3906"/>
    <lineage>
        <taxon>Eukaryota</taxon>
        <taxon>Viridiplantae</taxon>
        <taxon>Streptophyta</taxon>
        <taxon>Embryophyta</taxon>
        <taxon>Tracheophyta</taxon>
        <taxon>Spermatophyta</taxon>
        <taxon>Magnoliopsida</taxon>
        <taxon>eudicotyledons</taxon>
        <taxon>Gunneridae</taxon>
        <taxon>Pentapetalae</taxon>
        <taxon>rosids</taxon>
        <taxon>fabids</taxon>
        <taxon>Fabales</taxon>
        <taxon>Fabaceae</taxon>
        <taxon>Papilionoideae</taxon>
        <taxon>50 kb inversion clade</taxon>
        <taxon>NPAAA clade</taxon>
        <taxon>Hologalegina</taxon>
        <taxon>IRL clade</taxon>
        <taxon>Fabeae</taxon>
        <taxon>Vicia</taxon>
    </lineage>
</organism>